<evidence type="ECO:0000259" key="2">
    <source>
        <dbReference type="Pfam" id="PF07933"/>
    </source>
</evidence>
<name>A0A7J6K267_TOXGO</name>
<feature type="compositionally biased region" description="Low complexity" evidence="1">
    <location>
        <begin position="207"/>
        <end position="217"/>
    </location>
</feature>
<feature type="compositionally biased region" description="Basic and acidic residues" evidence="1">
    <location>
        <begin position="218"/>
        <end position="231"/>
    </location>
</feature>
<organism evidence="3 4">
    <name type="scientific">Toxoplasma gondii</name>
    <dbReference type="NCBI Taxonomy" id="5811"/>
    <lineage>
        <taxon>Eukaryota</taxon>
        <taxon>Sar</taxon>
        <taxon>Alveolata</taxon>
        <taxon>Apicomplexa</taxon>
        <taxon>Conoidasida</taxon>
        <taxon>Coccidia</taxon>
        <taxon>Eucoccidiorida</taxon>
        <taxon>Eimeriorina</taxon>
        <taxon>Sarcocystidae</taxon>
        <taxon>Toxoplasma</taxon>
    </lineage>
</organism>
<keyword evidence="4" id="KW-1185">Reference proteome</keyword>
<dbReference type="CDD" id="cd13228">
    <property type="entry name" value="PHear_NECAP"/>
    <property type="match status" value="1"/>
</dbReference>
<dbReference type="PANTHER" id="PTHR12847">
    <property type="entry name" value="ATP-BINDING CASSETTE ABC TRANSPORTER-RELATED"/>
    <property type="match status" value="1"/>
</dbReference>
<gene>
    <name evidence="3" type="ORF">TGRH88_067670</name>
</gene>
<reference evidence="3 4" key="1">
    <citation type="submission" date="2020-03" db="EMBL/GenBank/DDBJ databases">
        <title>Genome sequence of Toxoplasma gondii RH-88 strain.</title>
        <authorList>
            <person name="Lorenzi H.A."/>
            <person name="Venepally P."/>
            <person name="Rozenberg A."/>
            <person name="Sibley D."/>
        </authorList>
    </citation>
    <scope>NUCLEOTIDE SEQUENCE [LARGE SCALE GENOMIC DNA]</scope>
    <source>
        <strain evidence="3 4">RH-88</strain>
    </source>
</reference>
<proteinExistence type="predicted"/>
<dbReference type="GO" id="GO:0030125">
    <property type="term" value="C:clathrin vesicle coat"/>
    <property type="evidence" value="ECO:0007669"/>
    <property type="project" value="TreeGrafter"/>
</dbReference>
<dbReference type="Pfam" id="PF07933">
    <property type="entry name" value="DUF1681"/>
    <property type="match status" value="1"/>
</dbReference>
<feature type="compositionally biased region" description="Polar residues" evidence="1">
    <location>
        <begin position="281"/>
        <end position="294"/>
    </location>
</feature>
<feature type="domain" description="NECAP PHear" evidence="2">
    <location>
        <begin position="77"/>
        <end position="234"/>
    </location>
</feature>
<protein>
    <submittedName>
        <fullName evidence="3">Adaptin ear-binding coat-associated protein 2 (NECAP-2) isoform 2 family protein</fullName>
    </submittedName>
</protein>
<dbReference type="PANTHER" id="PTHR12847:SF9">
    <property type="entry name" value="NECAP-LIKE PROTEIN CG9132"/>
    <property type="match status" value="1"/>
</dbReference>
<feature type="region of interest" description="Disordered" evidence="1">
    <location>
        <begin position="195"/>
        <end position="294"/>
    </location>
</feature>
<dbReference type="Gene3D" id="2.30.29.30">
    <property type="entry name" value="Pleckstrin-homology domain (PH domain)/Phosphotyrosine-binding domain (PTB)"/>
    <property type="match status" value="1"/>
</dbReference>
<feature type="compositionally biased region" description="Polar residues" evidence="1">
    <location>
        <begin position="244"/>
        <end position="253"/>
    </location>
</feature>
<evidence type="ECO:0000313" key="3">
    <source>
        <dbReference type="EMBL" id="KAF4640959.1"/>
    </source>
</evidence>
<dbReference type="SUPFAM" id="SSF50729">
    <property type="entry name" value="PH domain-like"/>
    <property type="match status" value="1"/>
</dbReference>
<dbReference type="InterPro" id="IPR012466">
    <property type="entry name" value="NECAP_PHear"/>
</dbReference>
<dbReference type="Proteomes" id="UP000557509">
    <property type="component" value="Unassembled WGS sequence"/>
</dbReference>
<dbReference type="EMBL" id="JAAUHK010000194">
    <property type="protein sequence ID" value="KAF4640959.1"/>
    <property type="molecule type" value="Genomic_DNA"/>
</dbReference>
<evidence type="ECO:0000313" key="4">
    <source>
        <dbReference type="Proteomes" id="UP000557509"/>
    </source>
</evidence>
<dbReference type="InterPro" id="IPR011993">
    <property type="entry name" value="PH-like_dom_sf"/>
</dbReference>
<dbReference type="AlphaFoldDB" id="A0A7J6K267"/>
<sequence length="323" mass="36126">MLYVPNQIKNEFHLAVYPGFCGPHHCFLVGQVLDEITQLSQDIAPAVLDAPEAQSRPVETEDAAPPVENQDDNEALEFIVYNCREVTVYKIPPRTPQGHRAENWKDVLWAGKLQVASKGRKSSIRLIDKQSGHLFAVCPLPENHEEAVERAVDSSRYFVFRLDNGKGRHAYVGVSFADRNDAFDFTCALNDEERRQRAARMDGPTDAEAPSASSSSAPERDFRLMEGEKIRVNIPGIRCKSRARPSQSDSETPSAADKPSTLFSGLLPPPPESRSRDAEGQETTGNRQQGPTHTRSMCEHLRIFTHIPSDSFSFEFTDFQRGE</sequence>
<evidence type="ECO:0000256" key="1">
    <source>
        <dbReference type="SAM" id="MobiDB-lite"/>
    </source>
</evidence>
<dbReference type="VEuPathDB" id="ToxoDB:TGME49_263330"/>
<dbReference type="GO" id="GO:0006897">
    <property type="term" value="P:endocytosis"/>
    <property type="evidence" value="ECO:0007669"/>
    <property type="project" value="InterPro"/>
</dbReference>
<comment type="caution">
    <text evidence="3">The sequence shown here is derived from an EMBL/GenBank/DDBJ whole genome shotgun (WGS) entry which is preliminary data.</text>
</comment>
<accession>A0A7J6K267</accession>